<reference evidence="1" key="1">
    <citation type="submission" date="2023-03" db="EMBL/GenBank/DDBJ databases">
        <title>Electrophorus voltai genome.</title>
        <authorList>
            <person name="Bian C."/>
        </authorList>
    </citation>
    <scope>NUCLEOTIDE SEQUENCE</scope>
    <source>
        <strain evidence="1">CB-2022</strain>
        <tissue evidence="1">Muscle</tissue>
    </source>
</reference>
<organism evidence="1 2">
    <name type="scientific">Electrophorus voltai</name>
    <dbReference type="NCBI Taxonomy" id="2609070"/>
    <lineage>
        <taxon>Eukaryota</taxon>
        <taxon>Metazoa</taxon>
        <taxon>Chordata</taxon>
        <taxon>Craniata</taxon>
        <taxon>Vertebrata</taxon>
        <taxon>Euteleostomi</taxon>
        <taxon>Actinopterygii</taxon>
        <taxon>Neopterygii</taxon>
        <taxon>Teleostei</taxon>
        <taxon>Ostariophysi</taxon>
        <taxon>Gymnotiformes</taxon>
        <taxon>Gymnotoidei</taxon>
        <taxon>Gymnotidae</taxon>
        <taxon>Electrophorus</taxon>
    </lineage>
</organism>
<gene>
    <name evidence="1" type="ORF">P4O66_014471</name>
</gene>
<dbReference type="EMBL" id="JAROKS010000021">
    <property type="protein sequence ID" value="KAK1790602.1"/>
    <property type="molecule type" value="Genomic_DNA"/>
</dbReference>
<keyword evidence="2" id="KW-1185">Reference proteome</keyword>
<proteinExistence type="predicted"/>
<accession>A0AAD8Z0B6</accession>
<feature type="non-terminal residue" evidence="1">
    <location>
        <position position="1"/>
    </location>
</feature>
<evidence type="ECO:0000313" key="1">
    <source>
        <dbReference type="EMBL" id="KAK1790602.1"/>
    </source>
</evidence>
<sequence length="42" mass="4627">MHPPTSELKSQFYTAIIEPAICTSITVWFRVANQQAGTACSQ</sequence>
<name>A0AAD8Z0B6_9TELE</name>
<evidence type="ECO:0000313" key="2">
    <source>
        <dbReference type="Proteomes" id="UP001239994"/>
    </source>
</evidence>
<protein>
    <submittedName>
        <fullName evidence="1">Uncharacterized protein</fullName>
    </submittedName>
</protein>
<dbReference type="AlphaFoldDB" id="A0AAD8Z0B6"/>
<comment type="caution">
    <text evidence="1">The sequence shown here is derived from an EMBL/GenBank/DDBJ whole genome shotgun (WGS) entry which is preliminary data.</text>
</comment>
<dbReference type="Proteomes" id="UP001239994">
    <property type="component" value="Unassembled WGS sequence"/>
</dbReference>